<evidence type="ECO:0000313" key="5">
    <source>
        <dbReference type="Proteomes" id="UP000618094"/>
    </source>
</evidence>
<feature type="domain" description="DnaB/C C-terminal" evidence="2">
    <location>
        <begin position="320"/>
        <end position="390"/>
    </location>
</feature>
<accession>A0A8H9F8N6</accession>
<comment type="caution">
    <text evidence="4">The sequence shown here is derived from an EMBL/GenBank/DDBJ whole genome shotgun (WGS) entry which is preliminary data.</text>
</comment>
<name>A0A8H9F8N6_LACHE</name>
<dbReference type="Gene3D" id="1.10.10.630">
    <property type="entry name" value="DnaD domain-like"/>
    <property type="match status" value="1"/>
</dbReference>
<dbReference type="InterPro" id="IPR058660">
    <property type="entry name" value="WHD_DnaB"/>
</dbReference>
<protein>
    <submittedName>
        <fullName evidence="4">Chromosome replication initiation</fullName>
    </submittedName>
</protein>
<reference evidence="4" key="1">
    <citation type="submission" date="2020-07" db="EMBL/GenBank/DDBJ databases">
        <title>Draft genome sequence of Lactobacillus helveticus strain H-8.</title>
        <authorList>
            <person name="Endo A."/>
            <person name="Maeno S."/>
            <person name="Kido Y."/>
        </authorList>
    </citation>
    <scope>NUCLEOTIDE SEQUENCE</scope>
    <source>
        <strain evidence="4">H-8</strain>
    </source>
</reference>
<feature type="domain" description="Replicative helicase loading/DNA remodeling protein DnaB N-terminal winged helix" evidence="3">
    <location>
        <begin position="9"/>
        <end position="237"/>
    </location>
</feature>
<gene>
    <name evidence="4" type="primary">dnaB_2</name>
    <name evidence="4" type="ORF">LHEH8_10030</name>
</gene>
<evidence type="ECO:0000313" key="4">
    <source>
        <dbReference type="EMBL" id="GFO99247.1"/>
    </source>
</evidence>
<dbReference type="EMBL" id="BLYO01000215">
    <property type="protein sequence ID" value="GFO99247.1"/>
    <property type="molecule type" value="Genomic_DNA"/>
</dbReference>
<comment type="similarity">
    <text evidence="1">Belongs to the DnaB/DnaD family.</text>
</comment>
<evidence type="ECO:0000256" key="1">
    <source>
        <dbReference type="ARBA" id="ARBA00093462"/>
    </source>
</evidence>
<dbReference type="InterPro" id="IPR034829">
    <property type="entry name" value="DnaD-like_sf"/>
</dbReference>
<organism evidence="4 5">
    <name type="scientific">Lactobacillus helveticus</name>
    <name type="common">Lactobacillus suntoryeus</name>
    <dbReference type="NCBI Taxonomy" id="1587"/>
    <lineage>
        <taxon>Bacteria</taxon>
        <taxon>Bacillati</taxon>
        <taxon>Bacillota</taxon>
        <taxon>Bacilli</taxon>
        <taxon>Lactobacillales</taxon>
        <taxon>Lactobacillaceae</taxon>
        <taxon>Lactobacillus</taxon>
    </lineage>
</organism>
<dbReference type="Pfam" id="PF25888">
    <property type="entry name" value="WHD_DnaB"/>
    <property type="match status" value="1"/>
</dbReference>
<evidence type="ECO:0000259" key="3">
    <source>
        <dbReference type="Pfam" id="PF25888"/>
    </source>
</evidence>
<proteinExistence type="inferred from homology"/>
<dbReference type="Proteomes" id="UP000618094">
    <property type="component" value="Unassembled WGS sequence"/>
</dbReference>
<dbReference type="Pfam" id="PF07261">
    <property type="entry name" value="DnaB_2"/>
    <property type="match status" value="1"/>
</dbReference>
<dbReference type="RefSeq" id="WP_201725164.1">
    <property type="nucleotide sequence ID" value="NZ_BLYO01000215.1"/>
</dbReference>
<sequence length="443" mass="50271">MFETADPKNLYYVANRVRLFPEDEKVLIKLYQPLVGAVAVALYQTLIQNYDPYGIISDSKGIYSLQEQLDCSLKQLFNSLHKLEAVGLVQTFLSDNVFNNVLVFKLLQVPAADKFFATPLLASLLKEKVGVPTFHDLSHAFAQEAKLKEKPIKNAKDVSANFFDVFRLPGDEAITPSSDVVQAAQENKVHEVETAKVNDHDSIDWDFIKQEYSRYQIPASEIDLNKEQIRGLIQTYGLSEKEFVDESLPCLHGSYSLNMRDISNTLAENYKRTNTRENVQAQLNEGRKKALVAIKDMDDNDKKLLKAANESSPAEFLYKLKTQKGGITSANEKQIINNLHTQYGLPEDLINILTYTCLTYDTVVSSNLAYKIANDWLQHGVATAVQALQYVKKRRNSFGKKRPVRTYQKRVEKGTDWSKKKADRDAGISTEQLKNLFKDLNNK</sequence>
<dbReference type="AlphaFoldDB" id="A0A8H9F8N6"/>
<dbReference type="InterPro" id="IPR006343">
    <property type="entry name" value="DnaB/C_C"/>
</dbReference>
<evidence type="ECO:0000259" key="2">
    <source>
        <dbReference type="Pfam" id="PF07261"/>
    </source>
</evidence>